<sequence>MHFAKYLSIAVATLALQATSLPILPIPDHGPSVGQRDLTSVSLKALNIMTRNFGSLPRLISVPKIVALVKRSPTAETIEIENDPSPVSGSAFNKKSAISEPEPQPQPEDPEETFVRRATTMDPNVGIPQDLPSGIVMFMIIFMLYAMLTAISMKDAD</sequence>
<evidence type="ECO:0000313" key="4">
    <source>
        <dbReference type="EMBL" id="KAK6350888.1"/>
    </source>
</evidence>
<keyword evidence="2" id="KW-0472">Membrane</keyword>
<keyword evidence="2" id="KW-0812">Transmembrane</keyword>
<keyword evidence="2" id="KW-1133">Transmembrane helix</keyword>
<comment type="caution">
    <text evidence="4">The sequence shown here is derived from an EMBL/GenBank/DDBJ whole genome shotgun (WGS) entry which is preliminary data.</text>
</comment>
<evidence type="ECO:0000313" key="5">
    <source>
        <dbReference type="Proteomes" id="UP001313282"/>
    </source>
</evidence>
<proteinExistence type="predicted"/>
<feature type="transmembrane region" description="Helical" evidence="2">
    <location>
        <begin position="131"/>
        <end position="151"/>
    </location>
</feature>
<protein>
    <submittedName>
        <fullName evidence="4">Uncharacterized protein</fullName>
    </submittedName>
</protein>
<feature type="region of interest" description="Disordered" evidence="1">
    <location>
        <begin position="77"/>
        <end position="112"/>
    </location>
</feature>
<gene>
    <name evidence="4" type="ORF">TWF718_004070</name>
</gene>
<organism evidence="4 5">
    <name type="scientific">Orbilia javanica</name>
    <dbReference type="NCBI Taxonomy" id="47235"/>
    <lineage>
        <taxon>Eukaryota</taxon>
        <taxon>Fungi</taxon>
        <taxon>Dikarya</taxon>
        <taxon>Ascomycota</taxon>
        <taxon>Pezizomycotina</taxon>
        <taxon>Orbiliomycetes</taxon>
        <taxon>Orbiliales</taxon>
        <taxon>Orbiliaceae</taxon>
        <taxon>Orbilia</taxon>
    </lineage>
</organism>
<dbReference type="Proteomes" id="UP001313282">
    <property type="component" value="Unassembled WGS sequence"/>
</dbReference>
<accession>A0AAN8RKP0</accession>
<evidence type="ECO:0000256" key="1">
    <source>
        <dbReference type="SAM" id="MobiDB-lite"/>
    </source>
</evidence>
<dbReference type="EMBL" id="JAVHNR010000002">
    <property type="protein sequence ID" value="KAK6350888.1"/>
    <property type="molecule type" value="Genomic_DNA"/>
</dbReference>
<reference evidence="4 5" key="1">
    <citation type="submission" date="2019-10" db="EMBL/GenBank/DDBJ databases">
        <authorList>
            <person name="Palmer J.M."/>
        </authorList>
    </citation>
    <scope>NUCLEOTIDE SEQUENCE [LARGE SCALE GENOMIC DNA]</scope>
    <source>
        <strain evidence="4 5">TWF718</strain>
    </source>
</reference>
<keyword evidence="5" id="KW-1185">Reference proteome</keyword>
<evidence type="ECO:0000256" key="3">
    <source>
        <dbReference type="SAM" id="SignalP"/>
    </source>
</evidence>
<evidence type="ECO:0000256" key="2">
    <source>
        <dbReference type="SAM" id="Phobius"/>
    </source>
</evidence>
<keyword evidence="3" id="KW-0732">Signal</keyword>
<feature type="signal peptide" evidence="3">
    <location>
        <begin position="1"/>
        <end position="20"/>
    </location>
</feature>
<feature type="chain" id="PRO_5042919197" evidence="3">
    <location>
        <begin position="21"/>
        <end position="157"/>
    </location>
</feature>
<dbReference type="AlphaFoldDB" id="A0AAN8RKP0"/>
<name>A0AAN8RKP0_9PEZI</name>